<dbReference type="EMBL" id="FLQX01000109">
    <property type="protein sequence ID" value="SBT06421.1"/>
    <property type="molecule type" value="Genomic_DNA"/>
</dbReference>
<feature type="transmembrane region" description="Helical" evidence="6">
    <location>
        <begin position="49"/>
        <end position="70"/>
    </location>
</feature>
<evidence type="ECO:0000256" key="5">
    <source>
        <dbReference type="ARBA" id="ARBA00023136"/>
    </source>
</evidence>
<dbReference type="InterPro" id="IPR001123">
    <property type="entry name" value="LeuE-type"/>
</dbReference>
<keyword evidence="3 6" id="KW-0812">Transmembrane</keyword>
<dbReference type="RefSeq" id="WP_245754531.1">
    <property type="nucleotide sequence ID" value="NZ_FLQX01000109.1"/>
</dbReference>
<feature type="transmembrane region" description="Helical" evidence="6">
    <location>
        <begin position="155"/>
        <end position="180"/>
    </location>
</feature>
<keyword evidence="8" id="KW-1185">Reference proteome</keyword>
<feature type="transmembrane region" description="Helical" evidence="6">
    <location>
        <begin position="118"/>
        <end position="143"/>
    </location>
</feature>
<feature type="transmembrane region" description="Helical" evidence="6">
    <location>
        <begin position="12"/>
        <end position="37"/>
    </location>
</feature>
<evidence type="ECO:0000256" key="2">
    <source>
        <dbReference type="ARBA" id="ARBA00022475"/>
    </source>
</evidence>
<keyword evidence="4 6" id="KW-1133">Transmembrane helix</keyword>
<comment type="subcellular location">
    <subcellularLocation>
        <location evidence="1">Cell membrane</location>
        <topology evidence="1">Multi-pass membrane protein</topology>
    </subcellularLocation>
</comment>
<feature type="transmembrane region" description="Helical" evidence="6">
    <location>
        <begin position="76"/>
        <end position="97"/>
    </location>
</feature>
<dbReference type="GO" id="GO:0015171">
    <property type="term" value="F:amino acid transmembrane transporter activity"/>
    <property type="evidence" value="ECO:0007669"/>
    <property type="project" value="TreeGrafter"/>
</dbReference>
<dbReference type="PANTHER" id="PTHR30086:SF20">
    <property type="entry name" value="ARGININE EXPORTER PROTEIN ARGO-RELATED"/>
    <property type="match status" value="1"/>
</dbReference>
<dbReference type="STRING" id="1860102.ACCAA_330019"/>
<dbReference type="Pfam" id="PF01810">
    <property type="entry name" value="LysE"/>
    <property type="match status" value="1"/>
</dbReference>
<reference evidence="8" key="1">
    <citation type="submission" date="2016-06" db="EMBL/GenBank/DDBJ databases">
        <authorList>
            <person name="McIlroy S.J."/>
            <person name="Karst S.M."/>
            <person name="Albertsen M."/>
        </authorList>
    </citation>
    <scope>NUCLEOTIDE SEQUENCE [LARGE SCALE GENOMIC DNA]</scope>
</reference>
<keyword evidence="5 6" id="KW-0472">Membrane</keyword>
<evidence type="ECO:0000256" key="4">
    <source>
        <dbReference type="ARBA" id="ARBA00022989"/>
    </source>
</evidence>
<dbReference type="AlphaFoldDB" id="A0A1A8XP58"/>
<name>A0A1A8XP58_9PROT</name>
<organism evidence="7 8">
    <name type="scientific">Candidatus Accumulibacter aalborgensis</name>
    <dbReference type="NCBI Taxonomy" id="1860102"/>
    <lineage>
        <taxon>Bacteria</taxon>
        <taxon>Pseudomonadati</taxon>
        <taxon>Pseudomonadota</taxon>
        <taxon>Betaproteobacteria</taxon>
        <taxon>Candidatus Accumulibacter</taxon>
    </lineage>
</organism>
<protein>
    <submittedName>
        <fullName evidence="7">Lysine exporter protein (LYSE/YGGA)</fullName>
    </submittedName>
</protein>
<gene>
    <name evidence="7" type="ORF">ACCAA_330019</name>
</gene>
<proteinExistence type="predicted"/>
<evidence type="ECO:0000256" key="6">
    <source>
        <dbReference type="SAM" id="Phobius"/>
    </source>
</evidence>
<dbReference type="GO" id="GO:0005886">
    <property type="term" value="C:plasma membrane"/>
    <property type="evidence" value="ECO:0007669"/>
    <property type="project" value="UniProtKB-SubCell"/>
</dbReference>
<evidence type="ECO:0000313" key="7">
    <source>
        <dbReference type="EMBL" id="SBT06421.1"/>
    </source>
</evidence>
<dbReference type="Proteomes" id="UP000199169">
    <property type="component" value="Unassembled WGS sequence"/>
</dbReference>
<sequence>MSACRGGLEVNAFLFLKAVLIGLSIAAPVGPIGLLCIQRTLAHGARVGFVSGLGAAAADGVYGAIGAFGLAAITRIFVTLATPLAIGGAVFLGWMGVRLLRAAPAAQAARVSDALGAWRAFSSVFALTLTNPMTILSFIAVFATIGGDAATTSSAALVMVSGVWAGSAIWWLALAVGVAAIRQRIGPRVMQAINRTVGVFLLGFAVWQVAGVLR</sequence>
<feature type="transmembrane region" description="Helical" evidence="6">
    <location>
        <begin position="192"/>
        <end position="210"/>
    </location>
</feature>
<evidence type="ECO:0000256" key="3">
    <source>
        <dbReference type="ARBA" id="ARBA00022692"/>
    </source>
</evidence>
<evidence type="ECO:0000313" key="8">
    <source>
        <dbReference type="Proteomes" id="UP000199169"/>
    </source>
</evidence>
<accession>A0A1A8XP58</accession>
<evidence type="ECO:0000256" key="1">
    <source>
        <dbReference type="ARBA" id="ARBA00004651"/>
    </source>
</evidence>
<keyword evidence="2" id="KW-1003">Cell membrane</keyword>
<dbReference type="PANTHER" id="PTHR30086">
    <property type="entry name" value="ARGININE EXPORTER PROTEIN ARGO"/>
    <property type="match status" value="1"/>
</dbReference>